<feature type="transmembrane region" description="Helical" evidence="7">
    <location>
        <begin position="412"/>
        <end position="440"/>
    </location>
</feature>
<sequence>MRRLPKDELHEALKTKVMRAVSLPGLVLHAVSGQPALRAAREQGLGVVAYAEPEAFGEAVRCVHGATLLREATWGLARRWPRFTASRLITPAQAMVLLSLVAGVIIAAIHLPGPLFITLASAASGAFFLGVVALRLLCFLPPVTRPRPPLQAIADDAWPVYSVMVPLFREVSVLDQLIGALRQLRYPQDRLDIKLVLEEEDSAMQRAVAGLALEPHFEVIIVPRGLPQTKPRALNYALQFCRGELLTIYDAEDIPQKDQLEKAARRFAAAPPDLACLQAQLTYYNPNDNWLTRQFTAEYATWFGELLRMLANHNLPLTLGGTSNHFRMEVLRRVGAWDPHNVTEDADLGLRLARLGYDIAVLDSLTFEEANMRLGNWMRQRARWLKGSLVTWLVHMREPLVFMRDVGPAGFWVAQVLTLAVVVSVLLHPICMVATVLLYVQGAVRAEPRGTSLIILAGLNLAVFVAGYAASIILTRRALLRRGIRGWYGTLATMPFYWVLMSGAAWMAIWQLFTRPFHWNKTEHGFAAYQQVRPQRARGTASGHRRWWQRSARRAAVRRG</sequence>
<evidence type="ECO:0000256" key="7">
    <source>
        <dbReference type="SAM" id="Phobius"/>
    </source>
</evidence>
<evidence type="ECO:0000256" key="6">
    <source>
        <dbReference type="ARBA" id="ARBA00023136"/>
    </source>
</evidence>
<feature type="transmembrane region" description="Helical" evidence="7">
    <location>
        <begin position="486"/>
        <end position="509"/>
    </location>
</feature>
<dbReference type="SUPFAM" id="SSF53448">
    <property type="entry name" value="Nucleotide-diphospho-sugar transferases"/>
    <property type="match status" value="1"/>
</dbReference>
<dbReference type="GO" id="GO:0016757">
    <property type="term" value="F:glycosyltransferase activity"/>
    <property type="evidence" value="ECO:0007669"/>
    <property type="project" value="UniProtKB-KW"/>
</dbReference>
<keyword evidence="6 7" id="KW-0472">Membrane</keyword>
<evidence type="ECO:0000313" key="8">
    <source>
        <dbReference type="EMBL" id="PZF78681.1"/>
    </source>
</evidence>
<keyword evidence="9" id="KW-1185">Reference proteome</keyword>
<keyword evidence="5 7" id="KW-1133">Transmembrane helix</keyword>
<name>A0A2W2ATX2_9HYPH</name>
<comment type="caution">
    <text evidence="8">The sequence shown here is derived from an EMBL/GenBank/DDBJ whole genome shotgun (WGS) entry which is preliminary data.</text>
</comment>
<evidence type="ECO:0000313" key="9">
    <source>
        <dbReference type="Proteomes" id="UP000248795"/>
    </source>
</evidence>
<dbReference type="Proteomes" id="UP000248795">
    <property type="component" value="Unassembled WGS sequence"/>
</dbReference>
<keyword evidence="3 8" id="KW-0808">Transferase</keyword>
<evidence type="ECO:0000256" key="5">
    <source>
        <dbReference type="ARBA" id="ARBA00022989"/>
    </source>
</evidence>
<evidence type="ECO:0000256" key="4">
    <source>
        <dbReference type="ARBA" id="ARBA00022692"/>
    </source>
</evidence>
<evidence type="ECO:0000256" key="2">
    <source>
        <dbReference type="ARBA" id="ARBA00022676"/>
    </source>
</evidence>
<comment type="subcellular location">
    <subcellularLocation>
        <location evidence="1">Membrane</location>
        <topology evidence="1">Multi-pass membrane protein</topology>
    </subcellularLocation>
</comment>
<dbReference type="Pfam" id="PF13641">
    <property type="entry name" value="Glyco_tranf_2_3"/>
    <property type="match status" value="1"/>
</dbReference>
<keyword evidence="4 7" id="KW-0812">Transmembrane</keyword>
<feature type="transmembrane region" description="Helical" evidence="7">
    <location>
        <begin position="88"/>
        <end position="109"/>
    </location>
</feature>
<keyword evidence="2" id="KW-0328">Glycosyltransferase</keyword>
<reference evidence="9" key="1">
    <citation type="submission" date="2018-06" db="EMBL/GenBank/DDBJ databases">
        <title>Aestuariibacter litoralis strain KCTC 52945T.</title>
        <authorList>
            <person name="Li X."/>
            <person name="Salam N."/>
            <person name="Li J.-L."/>
            <person name="Chen Y.-M."/>
            <person name="Yang Z.-W."/>
            <person name="Zhang L.-Y."/>
            <person name="Han M.-X."/>
            <person name="Xiao M."/>
            <person name="Li W.-J."/>
        </authorList>
    </citation>
    <scope>NUCLEOTIDE SEQUENCE [LARGE SCALE GENOMIC DNA]</scope>
    <source>
        <strain evidence="9">KCTC 52945</strain>
    </source>
</reference>
<feature type="transmembrane region" description="Helical" evidence="7">
    <location>
        <begin position="115"/>
        <end position="137"/>
    </location>
</feature>
<feature type="transmembrane region" description="Helical" evidence="7">
    <location>
        <begin position="452"/>
        <end position="474"/>
    </location>
</feature>
<dbReference type="Gene3D" id="3.90.550.10">
    <property type="entry name" value="Spore Coat Polysaccharide Biosynthesis Protein SpsA, Chain A"/>
    <property type="match status" value="1"/>
</dbReference>
<dbReference type="GO" id="GO:0016020">
    <property type="term" value="C:membrane"/>
    <property type="evidence" value="ECO:0007669"/>
    <property type="project" value="UniProtKB-SubCell"/>
</dbReference>
<evidence type="ECO:0000256" key="3">
    <source>
        <dbReference type="ARBA" id="ARBA00022679"/>
    </source>
</evidence>
<accession>A0A2W2ATX2</accession>
<evidence type="ECO:0000256" key="1">
    <source>
        <dbReference type="ARBA" id="ARBA00004141"/>
    </source>
</evidence>
<dbReference type="EMBL" id="QKVK01000001">
    <property type="protein sequence ID" value="PZF78681.1"/>
    <property type="molecule type" value="Genomic_DNA"/>
</dbReference>
<gene>
    <name evidence="8" type="ORF">DK847_02435</name>
</gene>
<dbReference type="PANTHER" id="PTHR43867">
    <property type="entry name" value="CELLULOSE SYNTHASE CATALYTIC SUBUNIT A [UDP-FORMING]"/>
    <property type="match status" value="1"/>
</dbReference>
<organism evidence="8 9">
    <name type="scientific">Aestuariivirga litoralis</name>
    <dbReference type="NCBI Taxonomy" id="2650924"/>
    <lineage>
        <taxon>Bacteria</taxon>
        <taxon>Pseudomonadati</taxon>
        <taxon>Pseudomonadota</taxon>
        <taxon>Alphaproteobacteria</taxon>
        <taxon>Hyphomicrobiales</taxon>
        <taxon>Aestuariivirgaceae</taxon>
        <taxon>Aestuariivirga</taxon>
    </lineage>
</organism>
<proteinExistence type="predicted"/>
<dbReference type="PANTHER" id="PTHR43867:SF2">
    <property type="entry name" value="CELLULOSE SYNTHASE CATALYTIC SUBUNIT A [UDP-FORMING]"/>
    <property type="match status" value="1"/>
</dbReference>
<dbReference type="InterPro" id="IPR050321">
    <property type="entry name" value="Glycosyltr_2/OpgH_subfam"/>
</dbReference>
<dbReference type="InterPro" id="IPR029044">
    <property type="entry name" value="Nucleotide-diphossugar_trans"/>
</dbReference>
<protein>
    <submittedName>
        <fullName evidence="8">Glycosyltransferase</fullName>
    </submittedName>
</protein>
<dbReference type="AlphaFoldDB" id="A0A2W2ATX2"/>